<dbReference type="Proteomes" id="UP000242642">
    <property type="component" value="Unassembled WGS sequence"/>
</dbReference>
<evidence type="ECO:0008006" key="3">
    <source>
        <dbReference type="Google" id="ProtNLM"/>
    </source>
</evidence>
<gene>
    <name evidence="1" type="ORF">SAMN02583745_00921</name>
</gene>
<keyword evidence="2" id="KW-1185">Reference proteome</keyword>
<dbReference type="STRING" id="1123402.SAMN02583745_00921"/>
<dbReference type="InterPro" id="IPR016541">
    <property type="entry name" value="UCP008505"/>
</dbReference>
<reference evidence="2" key="1">
    <citation type="submission" date="2016-10" db="EMBL/GenBank/DDBJ databases">
        <authorList>
            <person name="Varghese N."/>
            <person name="Submissions S."/>
        </authorList>
    </citation>
    <scope>NUCLEOTIDE SEQUENCE [LARGE SCALE GENOMIC DNA]</scope>
    <source>
        <strain evidence="2">DSM 18579</strain>
    </source>
</reference>
<proteinExistence type="predicted"/>
<dbReference type="Pfam" id="PF14367">
    <property type="entry name" value="DUF4411"/>
    <property type="match status" value="1"/>
</dbReference>
<organism evidence="1 2">
    <name type="scientific">Thorsellia anophelis DSM 18579</name>
    <dbReference type="NCBI Taxonomy" id="1123402"/>
    <lineage>
        <taxon>Bacteria</taxon>
        <taxon>Pseudomonadati</taxon>
        <taxon>Pseudomonadota</taxon>
        <taxon>Gammaproteobacteria</taxon>
        <taxon>Enterobacterales</taxon>
        <taxon>Thorselliaceae</taxon>
        <taxon>Thorsellia</taxon>
    </lineage>
</organism>
<accession>A0A1I0AEQ3</accession>
<dbReference type="AlphaFoldDB" id="A0A1I0AEQ3"/>
<protein>
    <recommendedName>
        <fullName evidence="3">DUF4411 domain-containing protein</fullName>
    </recommendedName>
</protein>
<dbReference type="EMBL" id="FOHV01000005">
    <property type="protein sequence ID" value="SES92652.1"/>
    <property type="molecule type" value="Genomic_DNA"/>
</dbReference>
<name>A0A1I0AEQ3_9GAMM</name>
<evidence type="ECO:0000313" key="2">
    <source>
        <dbReference type="Proteomes" id="UP000242642"/>
    </source>
</evidence>
<sequence length="62" mass="7634">MKYLIDSNIFIQSKNFEYRFEYCRIFWDLLVKLHEKGIVYSINAVKEELLQKDDDLSDWIKK</sequence>
<evidence type="ECO:0000313" key="1">
    <source>
        <dbReference type="EMBL" id="SES92652.1"/>
    </source>
</evidence>